<evidence type="ECO:0000313" key="3">
    <source>
        <dbReference type="Proteomes" id="UP000321103"/>
    </source>
</evidence>
<name>A0A512IGQ6_9MICC</name>
<proteinExistence type="predicted"/>
<dbReference type="SUPFAM" id="SSF52540">
    <property type="entry name" value="P-loop containing nucleoside triphosphate hydrolases"/>
    <property type="match status" value="1"/>
</dbReference>
<dbReference type="PANTHER" id="PTHR22674:SF6">
    <property type="entry name" value="NTPASE KAP FAMILY P-LOOP DOMAIN-CONTAINING PROTEIN 1"/>
    <property type="match status" value="1"/>
</dbReference>
<accession>A0A512IGQ6</accession>
<dbReference type="InterPro" id="IPR027417">
    <property type="entry name" value="P-loop_NTPase"/>
</dbReference>
<gene>
    <name evidence="2" type="ORF">KTU01_30190</name>
</gene>
<dbReference type="Gene3D" id="3.40.50.300">
    <property type="entry name" value="P-loop containing nucleotide triphosphate hydrolases"/>
    <property type="match status" value="1"/>
</dbReference>
<sequence length="682" mass="76681">MKAPSDNPINEKNEDLLSRADTAAQFARQVLKHDASQGLVVGVLGPWGSGKTSFLNLARPQLEKAGAALLDFNPWMFSGADQLVDSFFVELAAQLKLKAGLPAIGKLVEEYGEVFSGLGWVPVVGTWFERSKVATTLVGRLMQWREEGVEQRQDRLRKALLELEKPIIVFLDDIDRLSSVEIRDVFKLVRLTASFPNVTYIVAFDRTRVEYALSEENLRGRDYLEKILQLAVDLPAVPPELLRKRTIAALDEQLPEAAWIDSADNNRWPDVYMEIISPLIKNMRDVRRYVASMGGAMETLAGKVALSDILGLEAIRIFLPDVYSHLHLSAQALTALPSDWPKGQDSPEYVAYVEELIRRGGEHGSVVAAVIKQMFPAAQRHLGGSAYVRGSEKEWLRTRRVAHEDILRLYLEKVAGASLTAFDQAQRAWAVMDDLRGISSVLNAVDPQQLPDVVSHLEVYEDAFGDNHVVSGVVALANQFEKLPDRDIGVFDIPDELIVSRLMYLILRKVEDEQRLADMVREILVYVPSLNGQRHVLDIVGYRENAGHRLISQDAAASFERAWRAEVRSRSATNLSMERELLRVVVDAQRSNSDEPNWRPPEDPDLTVSILQSAVSRARSQELGKRAIQYEDRLAWDSLVKAFGSQLDLIWHVELAREVRGQQHAELFELVDKYLGGWRTAD</sequence>
<dbReference type="EMBL" id="BJZS01000100">
    <property type="protein sequence ID" value="GEO96896.1"/>
    <property type="molecule type" value="Genomic_DNA"/>
</dbReference>
<comment type="caution">
    <text evidence="2">The sequence shown here is derived from an EMBL/GenBank/DDBJ whole genome shotgun (WGS) entry which is preliminary data.</text>
</comment>
<reference evidence="2 3" key="1">
    <citation type="submission" date="2019-07" db="EMBL/GenBank/DDBJ databases">
        <title>Whole genome shotgun sequence of Kocuria turfanensis NBRC 107627.</title>
        <authorList>
            <person name="Hosoyama A."/>
            <person name="Uohara A."/>
            <person name="Ohji S."/>
            <person name="Ichikawa N."/>
        </authorList>
    </citation>
    <scope>NUCLEOTIDE SEQUENCE [LARGE SCALE GENOMIC DNA]</scope>
    <source>
        <strain evidence="2 3">NBRC 107627</strain>
    </source>
</reference>
<dbReference type="InterPro" id="IPR011646">
    <property type="entry name" value="KAP_P-loop"/>
</dbReference>
<feature type="domain" description="KAP NTPase" evidence="1">
    <location>
        <begin position="21"/>
        <end position="292"/>
    </location>
</feature>
<dbReference type="Proteomes" id="UP000321103">
    <property type="component" value="Unassembled WGS sequence"/>
</dbReference>
<evidence type="ECO:0000259" key="1">
    <source>
        <dbReference type="Pfam" id="PF07693"/>
    </source>
</evidence>
<dbReference type="AlphaFoldDB" id="A0A512IGQ6"/>
<dbReference type="Pfam" id="PF07693">
    <property type="entry name" value="KAP_NTPase"/>
    <property type="match status" value="1"/>
</dbReference>
<organism evidence="2 3">
    <name type="scientific">Kocuria turfanensis</name>
    <dbReference type="NCBI Taxonomy" id="388357"/>
    <lineage>
        <taxon>Bacteria</taxon>
        <taxon>Bacillati</taxon>
        <taxon>Actinomycetota</taxon>
        <taxon>Actinomycetes</taxon>
        <taxon>Micrococcales</taxon>
        <taxon>Micrococcaceae</taxon>
        <taxon>Kocuria</taxon>
    </lineage>
</organism>
<evidence type="ECO:0000313" key="2">
    <source>
        <dbReference type="EMBL" id="GEO96896.1"/>
    </source>
</evidence>
<dbReference type="InterPro" id="IPR052754">
    <property type="entry name" value="NTPase_KAP_P-loop"/>
</dbReference>
<dbReference type="PANTHER" id="PTHR22674">
    <property type="entry name" value="NTPASE, KAP FAMILY P-LOOP DOMAIN-CONTAINING 1"/>
    <property type="match status" value="1"/>
</dbReference>
<dbReference type="STRING" id="388357.GCA_001580365_02014"/>
<dbReference type="RefSeq" id="WP_084271557.1">
    <property type="nucleotide sequence ID" value="NZ_BJZS01000100.1"/>
</dbReference>
<keyword evidence="3" id="KW-1185">Reference proteome</keyword>
<protein>
    <recommendedName>
        <fullName evidence="1">KAP NTPase domain-containing protein</fullName>
    </recommendedName>
</protein>